<accession>A0A9P5ZJP9</accession>
<dbReference type="EMBL" id="MU154717">
    <property type="protein sequence ID" value="KAF9488338.1"/>
    <property type="molecule type" value="Genomic_DNA"/>
</dbReference>
<reference evidence="2" key="1">
    <citation type="submission" date="2020-11" db="EMBL/GenBank/DDBJ databases">
        <authorList>
            <consortium name="DOE Joint Genome Institute"/>
            <person name="Ahrendt S."/>
            <person name="Riley R."/>
            <person name="Andreopoulos W."/>
            <person name="Labutti K."/>
            <person name="Pangilinan J."/>
            <person name="Ruiz-Duenas F.J."/>
            <person name="Barrasa J.M."/>
            <person name="Sanchez-Garcia M."/>
            <person name="Camarero S."/>
            <person name="Miyauchi S."/>
            <person name="Serrano A."/>
            <person name="Linde D."/>
            <person name="Babiker R."/>
            <person name="Drula E."/>
            <person name="Ayuso-Fernandez I."/>
            <person name="Pacheco R."/>
            <person name="Padilla G."/>
            <person name="Ferreira P."/>
            <person name="Barriuso J."/>
            <person name="Kellner H."/>
            <person name="Castanera R."/>
            <person name="Alfaro M."/>
            <person name="Ramirez L."/>
            <person name="Pisabarro A.G."/>
            <person name="Kuo A."/>
            <person name="Tritt A."/>
            <person name="Lipzen A."/>
            <person name="He G."/>
            <person name="Yan M."/>
            <person name="Ng V."/>
            <person name="Cullen D."/>
            <person name="Martin F."/>
            <person name="Rosso M.-N."/>
            <person name="Henrissat B."/>
            <person name="Hibbett D."/>
            <person name="Martinez A.T."/>
            <person name="Grigoriev I.V."/>
        </authorList>
    </citation>
    <scope>NUCLEOTIDE SEQUENCE</scope>
    <source>
        <strain evidence="2">ATCC 90797</strain>
    </source>
</reference>
<feature type="region of interest" description="Disordered" evidence="1">
    <location>
        <begin position="1"/>
        <end position="29"/>
    </location>
</feature>
<evidence type="ECO:0000313" key="3">
    <source>
        <dbReference type="Proteomes" id="UP000807025"/>
    </source>
</evidence>
<protein>
    <submittedName>
        <fullName evidence="2">Uncharacterized protein</fullName>
    </submittedName>
</protein>
<sequence>MFSTFSDIHEVPHSSPRQSNNFPPHGVGHTETLLPISNLYDIPSFQTVPTDKRF</sequence>
<dbReference type="Proteomes" id="UP000807025">
    <property type="component" value="Unassembled WGS sequence"/>
</dbReference>
<name>A0A9P5ZJP9_PLEER</name>
<evidence type="ECO:0000313" key="2">
    <source>
        <dbReference type="EMBL" id="KAF9488338.1"/>
    </source>
</evidence>
<evidence type="ECO:0000256" key="1">
    <source>
        <dbReference type="SAM" id="MobiDB-lite"/>
    </source>
</evidence>
<gene>
    <name evidence="2" type="ORF">BDN71DRAFT_1457470</name>
</gene>
<keyword evidence="3" id="KW-1185">Reference proteome</keyword>
<comment type="caution">
    <text evidence="2">The sequence shown here is derived from an EMBL/GenBank/DDBJ whole genome shotgun (WGS) entry which is preliminary data.</text>
</comment>
<proteinExistence type="predicted"/>
<feature type="non-terminal residue" evidence="2">
    <location>
        <position position="54"/>
    </location>
</feature>
<dbReference type="AlphaFoldDB" id="A0A9P5ZJP9"/>
<organism evidence="2 3">
    <name type="scientific">Pleurotus eryngii</name>
    <name type="common">Boletus of the steppes</name>
    <dbReference type="NCBI Taxonomy" id="5323"/>
    <lineage>
        <taxon>Eukaryota</taxon>
        <taxon>Fungi</taxon>
        <taxon>Dikarya</taxon>
        <taxon>Basidiomycota</taxon>
        <taxon>Agaricomycotina</taxon>
        <taxon>Agaricomycetes</taxon>
        <taxon>Agaricomycetidae</taxon>
        <taxon>Agaricales</taxon>
        <taxon>Pleurotineae</taxon>
        <taxon>Pleurotaceae</taxon>
        <taxon>Pleurotus</taxon>
    </lineage>
</organism>